<dbReference type="STRING" id="7574.A0A1S3JA37"/>
<protein>
    <recommendedName>
        <fullName evidence="2">Tumor protein p53-inducible protein 11</fullName>
    </recommendedName>
    <alternativeName>
        <fullName evidence="7">p53-induced gene 11 protein</fullName>
    </alternativeName>
</protein>
<feature type="region of interest" description="Disordered" evidence="8">
    <location>
        <begin position="102"/>
        <end position="135"/>
    </location>
</feature>
<evidence type="ECO:0000256" key="8">
    <source>
        <dbReference type="SAM" id="MobiDB-lite"/>
    </source>
</evidence>
<dbReference type="PANTHER" id="PTHR31584:SF1">
    <property type="entry name" value="TUMOR PROTEIN P53-INDUCIBLE PROTEIN 11"/>
    <property type="match status" value="1"/>
</dbReference>
<evidence type="ECO:0000256" key="7">
    <source>
        <dbReference type="ARBA" id="ARBA00032100"/>
    </source>
</evidence>
<evidence type="ECO:0000256" key="9">
    <source>
        <dbReference type="SAM" id="Phobius"/>
    </source>
</evidence>
<feature type="transmembrane region" description="Helical" evidence="9">
    <location>
        <begin position="348"/>
        <end position="370"/>
    </location>
</feature>
<dbReference type="PANTHER" id="PTHR31584">
    <property type="entry name" value="TUMOR PROTEIN P53-INDUCIBLE PROTEIN 11"/>
    <property type="match status" value="1"/>
</dbReference>
<dbReference type="GO" id="GO:0016020">
    <property type="term" value="C:membrane"/>
    <property type="evidence" value="ECO:0007669"/>
    <property type="project" value="UniProtKB-SubCell"/>
</dbReference>
<dbReference type="KEGG" id="lak:106171458"/>
<keyword evidence="10" id="KW-1185">Reference proteome</keyword>
<keyword evidence="3" id="KW-0597">Phosphoprotein</keyword>
<dbReference type="Pfam" id="PF14936">
    <property type="entry name" value="p53-inducible11"/>
    <property type="match status" value="1"/>
</dbReference>
<dbReference type="OrthoDB" id="6243248at2759"/>
<dbReference type="RefSeq" id="XP_013407267.1">
    <property type="nucleotide sequence ID" value="XM_013551813.1"/>
</dbReference>
<feature type="compositionally biased region" description="Polar residues" evidence="8">
    <location>
        <begin position="36"/>
        <end position="47"/>
    </location>
</feature>
<evidence type="ECO:0000313" key="11">
    <source>
        <dbReference type="RefSeq" id="XP_013407267.1"/>
    </source>
</evidence>
<feature type="transmembrane region" description="Helical" evidence="9">
    <location>
        <begin position="293"/>
        <end position="312"/>
    </location>
</feature>
<evidence type="ECO:0000256" key="3">
    <source>
        <dbReference type="ARBA" id="ARBA00022553"/>
    </source>
</evidence>
<dbReference type="AlphaFoldDB" id="A0A1S3JA37"/>
<dbReference type="RefSeq" id="XP_013407268.1">
    <property type="nucleotide sequence ID" value="XM_013551814.1"/>
</dbReference>
<name>A0A1S3JA37_LINAN</name>
<evidence type="ECO:0000256" key="5">
    <source>
        <dbReference type="ARBA" id="ARBA00022989"/>
    </source>
</evidence>
<dbReference type="InterPro" id="IPR028266">
    <property type="entry name" value="TP53I11"/>
</dbReference>
<dbReference type="Proteomes" id="UP000085678">
    <property type="component" value="Unplaced"/>
</dbReference>
<reference evidence="11 12" key="1">
    <citation type="submission" date="2025-04" db="UniProtKB">
        <authorList>
            <consortium name="RefSeq"/>
        </authorList>
    </citation>
    <scope>IDENTIFICATION</scope>
    <source>
        <tissue evidence="11 12">Gonads</tissue>
    </source>
</reference>
<keyword evidence="4 9" id="KW-0812">Transmembrane</keyword>
<sequence>METEPSISKETEISQDKVPYTIQTQHSYITEPGDEQSYSQNGDQNAESEMKSVELTVEQEKVEVLHPAETQGPLVTAGETQVQSKTRVKGVLSSDTCPAILKDSQLGYPDYPSDRDKEQRGNMAGPSTASDVDNNLTEQDEVGWSKQMTDTVTGPDIERPVEEKVVEELALLKNLRRAPVSPKIIKHKGRVGRLHKLERKHSSGDLQSRLKTRKLLGVGETDDGDVHRSKLSQILGHSEQLYTKLPKGLRLWQYITGVWFFLIAVWALCFPAHFFGITFDQENSNHLTVPLRLYGAALLSFALLFWSTWVSVDKNVIKWSVVSSTVYFSIHAVVSLGTLLVNGGVSRYSALLLLCRMGFIGVSIYYYLALDSKLIHLQRMWGCVNQTGESSSAATPSPNGEGGTWKKEN</sequence>
<feature type="transmembrane region" description="Helical" evidence="9">
    <location>
        <begin position="251"/>
        <end position="273"/>
    </location>
</feature>
<feature type="transmembrane region" description="Helical" evidence="9">
    <location>
        <begin position="319"/>
        <end position="342"/>
    </location>
</feature>
<evidence type="ECO:0000313" key="12">
    <source>
        <dbReference type="RefSeq" id="XP_013407268.1"/>
    </source>
</evidence>
<feature type="compositionally biased region" description="Polar residues" evidence="8">
    <location>
        <begin position="125"/>
        <end position="135"/>
    </location>
</feature>
<organism evidence="10 11">
    <name type="scientific">Lingula anatina</name>
    <name type="common">Brachiopod</name>
    <name type="synonym">Lingula unguis</name>
    <dbReference type="NCBI Taxonomy" id="7574"/>
    <lineage>
        <taxon>Eukaryota</taxon>
        <taxon>Metazoa</taxon>
        <taxon>Spiralia</taxon>
        <taxon>Lophotrochozoa</taxon>
        <taxon>Brachiopoda</taxon>
        <taxon>Linguliformea</taxon>
        <taxon>Lingulata</taxon>
        <taxon>Lingulida</taxon>
        <taxon>Linguloidea</taxon>
        <taxon>Lingulidae</taxon>
        <taxon>Lingula</taxon>
    </lineage>
</organism>
<dbReference type="GeneID" id="106171458"/>
<feature type="region of interest" description="Disordered" evidence="8">
    <location>
        <begin position="1"/>
        <end position="52"/>
    </location>
</feature>
<evidence type="ECO:0000313" key="10">
    <source>
        <dbReference type="Proteomes" id="UP000085678"/>
    </source>
</evidence>
<evidence type="ECO:0000256" key="6">
    <source>
        <dbReference type="ARBA" id="ARBA00023136"/>
    </source>
</evidence>
<accession>A0A1S3JA37</accession>
<feature type="region of interest" description="Disordered" evidence="8">
    <location>
        <begin position="387"/>
        <end position="409"/>
    </location>
</feature>
<proteinExistence type="predicted"/>
<evidence type="ECO:0000256" key="2">
    <source>
        <dbReference type="ARBA" id="ARBA00019449"/>
    </source>
</evidence>
<keyword evidence="5 9" id="KW-1133">Transmembrane helix</keyword>
<evidence type="ECO:0000256" key="4">
    <source>
        <dbReference type="ARBA" id="ARBA00022692"/>
    </source>
</evidence>
<keyword evidence="6 9" id="KW-0472">Membrane</keyword>
<comment type="subcellular location">
    <subcellularLocation>
        <location evidence="1">Membrane</location>
        <topology evidence="1">Multi-pass membrane protein</topology>
    </subcellularLocation>
</comment>
<gene>
    <name evidence="11 12" type="primary">LOC106171458</name>
</gene>
<evidence type="ECO:0000256" key="1">
    <source>
        <dbReference type="ARBA" id="ARBA00004141"/>
    </source>
</evidence>
<feature type="compositionally biased region" description="Polar residues" evidence="8">
    <location>
        <begin position="387"/>
        <end position="398"/>
    </location>
</feature>